<organism evidence="1 2">
    <name type="scientific">Callosobruchus maculatus</name>
    <name type="common">Southern cowpea weevil</name>
    <name type="synonym">Pulse bruchid</name>
    <dbReference type="NCBI Taxonomy" id="64391"/>
    <lineage>
        <taxon>Eukaryota</taxon>
        <taxon>Metazoa</taxon>
        <taxon>Ecdysozoa</taxon>
        <taxon>Arthropoda</taxon>
        <taxon>Hexapoda</taxon>
        <taxon>Insecta</taxon>
        <taxon>Pterygota</taxon>
        <taxon>Neoptera</taxon>
        <taxon>Endopterygota</taxon>
        <taxon>Coleoptera</taxon>
        <taxon>Polyphaga</taxon>
        <taxon>Cucujiformia</taxon>
        <taxon>Chrysomeloidea</taxon>
        <taxon>Chrysomelidae</taxon>
        <taxon>Bruchinae</taxon>
        <taxon>Bruchini</taxon>
        <taxon>Callosobruchus</taxon>
    </lineage>
</organism>
<keyword evidence="2" id="KW-1185">Reference proteome</keyword>
<accession>A0A653BNQ5</accession>
<sequence>MSQSGTGHKAPARRTSVYWQSDSDLYQNDLFILCSNDE</sequence>
<dbReference type="Proteomes" id="UP000410492">
    <property type="component" value="Unassembled WGS sequence"/>
</dbReference>
<reference evidence="1 2" key="1">
    <citation type="submission" date="2019-01" db="EMBL/GenBank/DDBJ databases">
        <authorList>
            <person name="Sayadi A."/>
        </authorList>
    </citation>
    <scope>NUCLEOTIDE SEQUENCE [LARGE SCALE GENOMIC DNA]</scope>
</reference>
<evidence type="ECO:0000313" key="2">
    <source>
        <dbReference type="Proteomes" id="UP000410492"/>
    </source>
</evidence>
<protein>
    <submittedName>
        <fullName evidence="1">Uncharacterized protein</fullName>
    </submittedName>
</protein>
<proteinExistence type="predicted"/>
<name>A0A653BNQ5_CALMS</name>
<gene>
    <name evidence="1" type="ORF">CALMAC_LOCUS2180</name>
</gene>
<evidence type="ECO:0000313" key="1">
    <source>
        <dbReference type="EMBL" id="VEN36636.1"/>
    </source>
</evidence>
<dbReference type="AlphaFoldDB" id="A0A653BNQ5"/>
<dbReference type="EMBL" id="CAACVG010002573">
    <property type="protein sequence ID" value="VEN36636.1"/>
    <property type="molecule type" value="Genomic_DNA"/>
</dbReference>